<feature type="region of interest" description="Disordered" evidence="1">
    <location>
        <begin position="1"/>
        <end position="40"/>
    </location>
</feature>
<evidence type="ECO:0000313" key="2">
    <source>
        <dbReference type="EMBL" id="ELK03992.1"/>
    </source>
</evidence>
<dbReference type="EMBL" id="KB031072">
    <property type="protein sequence ID" value="ELK03992.1"/>
    <property type="molecule type" value="Genomic_DNA"/>
</dbReference>
<dbReference type="InParanoid" id="L5JY51"/>
<sequence length="110" mass="11756">MIKVGLRARDAHSASTAPPAHLSSQASRPRSPPELKGRQGCLLASVGEEARSANAVNDWREGPATRRAEEEVPGWGREAVALAGGGRRADQSPRGPRTRCRSSGRATWFT</sequence>
<dbReference type="Proteomes" id="UP000010552">
    <property type="component" value="Unassembled WGS sequence"/>
</dbReference>
<evidence type="ECO:0000256" key="1">
    <source>
        <dbReference type="SAM" id="MobiDB-lite"/>
    </source>
</evidence>
<dbReference type="AlphaFoldDB" id="L5JY51"/>
<reference evidence="3" key="1">
    <citation type="journal article" date="2013" name="Science">
        <title>Comparative analysis of bat genomes provides insight into the evolution of flight and immunity.</title>
        <authorList>
            <person name="Zhang G."/>
            <person name="Cowled C."/>
            <person name="Shi Z."/>
            <person name="Huang Z."/>
            <person name="Bishop-Lilly K.A."/>
            <person name="Fang X."/>
            <person name="Wynne J.W."/>
            <person name="Xiong Z."/>
            <person name="Baker M.L."/>
            <person name="Zhao W."/>
            <person name="Tachedjian M."/>
            <person name="Zhu Y."/>
            <person name="Zhou P."/>
            <person name="Jiang X."/>
            <person name="Ng J."/>
            <person name="Yang L."/>
            <person name="Wu L."/>
            <person name="Xiao J."/>
            <person name="Feng Y."/>
            <person name="Chen Y."/>
            <person name="Sun X."/>
            <person name="Zhang Y."/>
            <person name="Marsh G.A."/>
            <person name="Crameri G."/>
            <person name="Broder C.C."/>
            <person name="Frey K.G."/>
            <person name="Wang L.F."/>
            <person name="Wang J."/>
        </authorList>
    </citation>
    <scope>NUCLEOTIDE SEQUENCE [LARGE SCALE GENOMIC DNA]</scope>
</reference>
<feature type="compositionally biased region" description="Basic and acidic residues" evidence="1">
    <location>
        <begin position="58"/>
        <end position="70"/>
    </location>
</feature>
<name>L5JY51_PTEAL</name>
<feature type="region of interest" description="Disordered" evidence="1">
    <location>
        <begin position="83"/>
        <end position="110"/>
    </location>
</feature>
<keyword evidence="3" id="KW-1185">Reference proteome</keyword>
<organism evidence="2 3">
    <name type="scientific">Pteropus alecto</name>
    <name type="common">Black flying fox</name>
    <dbReference type="NCBI Taxonomy" id="9402"/>
    <lineage>
        <taxon>Eukaryota</taxon>
        <taxon>Metazoa</taxon>
        <taxon>Chordata</taxon>
        <taxon>Craniata</taxon>
        <taxon>Vertebrata</taxon>
        <taxon>Euteleostomi</taxon>
        <taxon>Mammalia</taxon>
        <taxon>Eutheria</taxon>
        <taxon>Laurasiatheria</taxon>
        <taxon>Chiroptera</taxon>
        <taxon>Yinpterochiroptera</taxon>
        <taxon>Pteropodoidea</taxon>
        <taxon>Pteropodidae</taxon>
        <taxon>Pteropodinae</taxon>
        <taxon>Pteropus</taxon>
    </lineage>
</organism>
<accession>L5JY51</accession>
<gene>
    <name evidence="2" type="ORF">PAL_GLEAN10024105</name>
</gene>
<evidence type="ECO:0000313" key="3">
    <source>
        <dbReference type="Proteomes" id="UP000010552"/>
    </source>
</evidence>
<feature type="region of interest" description="Disordered" evidence="1">
    <location>
        <begin position="54"/>
        <end position="73"/>
    </location>
</feature>
<proteinExistence type="predicted"/>
<protein>
    <submittedName>
        <fullName evidence="2">Uncharacterized protein</fullName>
    </submittedName>
</protein>